<dbReference type="Proteomes" id="UP000758155">
    <property type="component" value="Unassembled WGS sequence"/>
</dbReference>
<proteinExistence type="predicted"/>
<reference evidence="1" key="1">
    <citation type="submission" date="2019-04" db="EMBL/GenBank/DDBJ databases">
        <title>Sequencing of skin fungus with MAO and IRED activity.</title>
        <authorList>
            <person name="Marsaioli A.J."/>
            <person name="Bonatto J.M.C."/>
            <person name="Reis Junior O."/>
        </authorList>
    </citation>
    <scope>NUCLEOTIDE SEQUENCE</scope>
    <source>
        <strain evidence="1">28M1</strain>
    </source>
</reference>
<dbReference type="OrthoDB" id="3473305at2759"/>
<sequence length="113" mass="13361">MFASSIKRLKLTRETPEEWDHEMELFSNFINAEEVQLVCIGGFINWGEDMDAVKWPCGKEKLRFLEEHPWIAFTDGSTAGYRGLKQAFRKYWSAANPEYYNADYWSEDDEYVD</sequence>
<evidence type="ECO:0000313" key="2">
    <source>
        <dbReference type="Proteomes" id="UP000758155"/>
    </source>
</evidence>
<name>A0A9P5C3A1_9PLEO</name>
<protein>
    <submittedName>
        <fullName evidence="1">Uncharacterized protein</fullName>
    </submittedName>
</protein>
<comment type="caution">
    <text evidence="1">The sequence shown here is derived from an EMBL/GenBank/DDBJ whole genome shotgun (WGS) entry which is preliminary data.</text>
</comment>
<dbReference type="EMBL" id="SWKV01000016">
    <property type="protein sequence ID" value="KAF3042397.1"/>
    <property type="molecule type" value="Genomic_DNA"/>
</dbReference>
<keyword evidence="2" id="KW-1185">Reference proteome</keyword>
<gene>
    <name evidence="1" type="ORF">E8E12_007457</name>
</gene>
<organism evidence="1 2">
    <name type="scientific">Didymella heteroderae</name>
    <dbReference type="NCBI Taxonomy" id="1769908"/>
    <lineage>
        <taxon>Eukaryota</taxon>
        <taxon>Fungi</taxon>
        <taxon>Dikarya</taxon>
        <taxon>Ascomycota</taxon>
        <taxon>Pezizomycotina</taxon>
        <taxon>Dothideomycetes</taxon>
        <taxon>Pleosporomycetidae</taxon>
        <taxon>Pleosporales</taxon>
        <taxon>Pleosporineae</taxon>
        <taxon>Didymellaceae</taxon>
        <taxon>Didymella</taxon>
    </lineage>
</organism>
<dbReference type="AlphaFoldDB" id="A0A9P5C3A1"/>
<evidence type="ECO:0000313" key="1">
    <source>
        <dbReference type="EMBL" id="KAF3042397.1"/>
    </source>
</evidence>
<accession>A0A9P5C3A1</accession>